<dbReference type="PRINTS" id="PR00080">
    <property type="entry name" value="SDRFAMILY"/>
</dbReference>
<dbReference type="PANTHER" id="PTHR42760">
    <property type="entry name" value="SHORT-CHAIN DEHYDROGENASES/REDUCTASES FAMILY MEMBER"/>
    <property type="match status" value="1"/>
</dbReference>
<dbReference type="Gene3D" id="3.40.50.720">
    <property type="entry name" value="NAD(P)-binding Rossmann-like Domain"/>
    <property type="match status" value="1"/>
</dbReference>
<comment type="similarity">
    <text evidence="1">Belongs to the short-chain dehydrogenases/reductases (SDR) family.</text>
</comment>
<organism evidence="3 4">
    <name type="scientific">Streptomyces albus</name>
    <dbReference type="NCBI Taxonomy" id="1888"/>
    <lineage>
        <taxon>Bacteria</taxon>
        <taxon>Bacillati</taxon>
        <taxon>Actinomycetota</taxon>
        <taxon>Actinomycetes</taxon>
        <taxon>Kitasatosporales</taxon>
        <taxon>Streptomycetaceae</taxon>
        <taxon>Streptomyces</taxon>
    </lineage>
</organism>
<dbReference type="GO" id="GO:0016616">
    <property type="term" value="F:oxidoreductase activity, acting on the CH-OH group of donors, NAD or NADP as acceptor"/>
    <property type="evidence" value="ECO:0007669"/>
    <property type="project" value="TreeGrafter"/>
</dbReference>
<reference evidence="3 4" key="1">
    <citation type="submission" date="2018-10" db="EMBL/GenBank/DDBJ databases">
        <title>Isolation of pseudouridimycin from Streptomyces albus DSM 40763.</title>
        <authorList>
            <person name="Rosenqvist P."/>
            <person name="Metsae-Ketelae M."/>
            <person name="Virta P."/>
        </authorList>
    </citation>
    <scope>NUCLEOTIDE SEQUENCE [LARGE SCALE GENOMIC DNA]</scope>
    <source>
        <strain evidence="3 4">DSM 40763</strain>
    </source>
</reference>
<dbReference type="PANTHER" id="PTHR42760:SF40">
    <property type="entry name" value="3-OXOACYL-[ACYL-CARRIER-PROTEIN] REDUCTASE, CHLOROPLASTIC"/>
    <property type="match status" value="1"/>
</dbReference>
<accession>A0A8H1LIX4</accession>
<protein>
    <submittedName>
        <fullName evidence="3">SDR family oxidoreductase</fullName>
    </submittedName>
</protein>
<comment type="caution">
    <text evidence="3">The sequence shown here is derived from an EMBL/GenBank/DDBJ whole genome shotgun (WGS) entry which is preliminary data.</text>
</comment>
<dbReference type="InterPro" id="IPR036291">
    <property type="entry name" value="NAD(P)-bd_dom_sf"/>
</dbReference>
<dbReference type="GeneID" id="75184335"/>
<dbReference type="EMBL" id="RCIY01000002">
    <property type="protein sequence ID" value="TGG89671.1"/>
    <property type="molecule type" value="Genomic_DNA"/>
</dbReference>
<dbReference type="Pfam" id="PF13561">
    <property type="entry name" value="adh_short_C2"/>
    <property type="match status" value="1"/>
</dbReference>
<proteinExistence type="inferred from homology"/>
<keyword evidence="2" id="KW-0560">Oxidoreductase</keyword>
<dbReference type="InterPro" id="IPR002347">
    <property type="entry name" value="SDR_fam"/>
</dbReference>
<dbReference type="CDD" id="cd05233">
    <property type="entry name" value="SDR_c"/>
    <property type="match status" value="1"/>
</dbReference>
<dbReference type="InterPro" id="IPR020904">
    <property type="entry name" value="Sc_DH/Rdtase_CS"/>
</dbReference>
<dbReference type="GO" id="GO:0030497">
    <property type="term" value="P:fatty acid elongation"/>
    <property type="evidence" value="ECO:0007669"/>
    <property type="project" value="TreeGrafter"/>
</dbReference>
<dbReference type="PROSITE" id="PS00061">
    <property type="entry name" value="ADH_SHORT"/>
    <property type="match status" value="1"/>
</dbReference>
<dbReference type="SUPFAM" id="SSF51735">
    <property type="entry name" value="NAD(P)-binding Rossmann-fold domains"/>
    <property type="match status" value="1"/>
</dbReference>
<dbReference type="FunFam" id="3.40.50.720:FF:000084">
    <property type="entry name" value="Short-chain dehydrogenase reductase"/>
    <property type="match status" value="1"/>
</dbReference>
<sequence>MSAPGGSPADVVPAAPLAGKRVLLTGGTRGIGRATALALARAGARLVVAHRTEHDGVRTLTGELAGHGPDHRLVRADVTRADDAARLAAVCEEHLGGLDVLVNNVGVDGHSKLADLAEDEWHRLLDANVTSAYLVTRAVLGLLADGASIVNVGASVALRGRPFGTHYSASKAALIGFGRALCKEVGERGIRVNTVAPGVTADDEPGAGPPPPVAERLAALTALGRLGTPADVAGAVLYLAGDTSRYVTGATITVDGGI</sequence>
<evidence type="ECO:0000256" key="2">
    <source>
        <dbReference type="ARBA" id="ARBA00023002"/>
    </source>
</evidence>
<dbReference type="AlphaFoldDB" id="A0A8H1LIX4"/>
<dbReference type="PRINTS" id="PR00081">
    <property type="entry name" value="GDHRDH"/>
</dbReference>
<evidence type="ECO:0000313" key="3">
    <source>
        <dbReference type="EMBL" id="TGG89671.1"/>
    </source>
</evidence>
<name>A0A8H1LIX4_9ACTN</name>
<dbReference type="Proteomes" id="UP000298111">
    <property type="component" value="Unassembled WGS sequence"/>
</dbReference>
<evidence type="ECO:0000256" key="1">
    <source>
        <dbReference type="ARBA" id="ARBA00006484"/>
    </source>
</evidence>
<dbReference type="RefSeq" id="WP_016468324.1">
    <property type="nucleotide sequence ID" value="NZ_BNEJ01000017.1"/>
</dbReference>
<evidence type="ECO:0000313" key="4">
    <source>
        <dbReference type="Proteomes" id="UP000298111"/>
    </source>
</evidence>
<gene>
    <name evidence="3" type="ORF">D8771_01920</name>
</gene>